<dbReference type="PANTHER" id="PTHR10039">
    <property type="entry name" value="AMELOGENIN"/>
    <property type="match status" value="1"/>
</dbReference>
<organism evidence="3 4">
    <name type="scientific">Orbilia javanica</name>
    <dbReference type="NCBI Taxonomy" id="47235"/>
    <lineage>
        <taxon>Eukaryota</taxon>
        <taxon>Fungi</taxon>
        <taxon>Dikarya</taxon>
        <taxon>Ascomycota</taxon>
        <taxon>Pezizomycotina</taxon>
        <taxon>Orbiliomycetes</taxon>
        <taxon>Orbiliales</taxon>
        <taxon>Orbiliaceae</taxon>
        <taxon>Orbilia</taxon>
    </lineage>
</organism>
<keyword evidence="1" id="KW-0677">Repeat</keyword>
<dbReference type="Proteomes" id="UP001313282">
    <property type="component" value="Unassembled WGS sequence"/>
</dbReference>
<comment type="caution">
    <text evidence="3">The sequence shown here is derived from an EMBL/GenBank/DDBJ whole genome shotgun (WGS) entry which is preliminary data.</text>
</comment>
<dbReference type="SUPFAM" id="SSF52540">
    <property type="entry name" value="P-loop containing nucleoside triphosphate hydrolases"/>
    <property type="match status" value="1"/>
</dbReference>
<gene>
    <name evidence="3" type="ORF">TWF718_010191</name>
</gene>
<evidence type="ECO:0000256" key="1">
    <source>
        <dbReference type="ARBA" id="ARBA00022737"/>
    </source>
</evidence>
<dbReference type="Pfam" id="PF24883">
    <property type="entry name" value="NPHP3_N"/>
    <property type="match status" value="1"/>
</dbReference>
<dbReference type="EMBL" id="JAVHNR010000008">
    <property type="protein sequence ID" value="KAK6334743.1"/>
    <property type="molecule type" value="Genomic_DNA"/>
</dbReference>
<dbReference type="Gene3D" id="3.40.50.300">
    <property type="entry name" value="P-loop containing nucleotide triphosphate hydrolases"/>
    <property type="match status" value="1"/>
</dbReference>
<feature type="domain" description="Nephrocystin 3-like N-terminal" evidence="2">
    <location>
        <begin position="184"/>
        <end position="353"/>
    </location>
</feature>
<dbReference type="PANTHER" id="PTHR10039:SF16">
    <property type="entry name" value="GPI INOSITOL-DEACYLASE"/>
    <property type="match status" value="1"/>
</dbReference>
<evidence type="ECO:0000313" key="3">
    <source>
        <dbReference type="EMBL" id="KAK6334743.1"/>
    </source>
</evidence>
<evidence type="ECO:0000313" key="4">
    <source>
        <dbReference type="Proteomes" id="UP001313282"/>
    </source>
</evidence>
<dbReference type="InterPro" id="IPR056884">
    <property type="entry name" value="NPHP3-like_N"/>
</dbReference>
<keyword evidence="4" id="KW-1185">Reference proteome</keyword>
<reference evidence="3 4" key="1">
    <citation type="submission" date="2019-10" db="EMBL/GenBank/DDBJ databases">
        <authorList>
            <person name="Palmer J.M."/>
        </authorList>
    </citation>
    <scope>NUCLEOTIDE SEQUENCE [LARGE SCALE GENOMIC DNA]</scope>
    <source>
        <strain evidence="3 4">TWF718</strain>
    </source>
</reference>
<proteinExistence type="predicted"/>
<dbReference type="InterPro" id="IPR027417">
    <property type="entry name" value="P-loop_NTPase"/>
</dbReference>
<accession>A0AAN8MX82</accession>
<name>A0AAN8MX82_9PEZI</name>
<protein>
    <recommendedName>
        <fullName evidence="2">Nephrocystin 3-like N-terminal domain-containing protein</fullName>
    </recommendedName>
</protein>
<evidence type="ECO:0000259" key="2">
    <source>
        <dbReference type="Pfam" id="PF24883"/>
    </source>
</evidence>
<sequence length="415" mass="47433">MAEIGASVIAFIQITAAIVKICKQTHDTMKEAPHVVKLVKSEMKSLQIILEGYKDLLDAEGGRFKTQNDDNDVTPLNRCRQLVDELYNLLPDTSSNTISFKEKIDLGKKWLGLKSKAEKLLAEISHTKATILLEISDYTARDIRHIKLHVRDEQCDKICSWIESRAQNPTEKYNQSIKLHDPQTSSWVTRMEQWNNWLGRSSESRLIWLFGIPGAGKTILASFLIQKTNEHFAKTSDTNRTSNTPKVMVIYYYCIFSHNQDAVEPFLRWVVSQMIRKIRVVPSNIKDLYKLNHYPSIKDLEDAIEALLENFTAIHIIVDGVDESQECKNLANLLIKLSTNSVFQKIWLLASSRKISEIEIPFTNVAIKMSMSNPEVQKDIQVFVKNMLPKIKALLKVSDMLPEIEEKISKQADGM</sequence>
<dbReference type="AlphaFoldDB" id="A0AAN8MX82"/>